<dbReference type="InParanoid" id="A0A369K330"/>
<protein>
    <submittedName>
        <fullName evidence="1">Uncharacterized protein</fullName>
    </submittedName>
</protein>
<keyword evidence="2" id="KW-1185">Reference proteome</keyword>
<proteinExistence type="predicted"/>
<sequence>MSDSCTYHVPHAAKLGLNFTSRINVLPYIARQCCLYWLFRSPPPLNSTISALPTSIYSGTSTRKRNPRSIAYYH</sequence>
<organism evidence="1 2">
    <name type="scientific">Hypsizygus marmoreus</name>
    <name type="common">White beech mushroom</name>
    <name type="synonym">Agaricus marmoreus</name>
    <dbReference type="NCBI Taxonomy" id="39966"/>
    <lineage>
        <taxon>Eukaryota</taxon>
        <taxon>Fungi</taxon>
        <taxon>Dikarya</taxon>
        <taxon>Basidiomycota</taxon>
        <taxon>Agaricomycotina</taxon>
        <taxon>Agaricomycetes</taxon>
        <taxon>Agaricomycetidae</taxon>
        <taxon>Agaricales</taxon>
        <taxon>Tricholomatineae</taxon>
        <taxon>Lyophyllaceae</taxon>
        <taxon>Hypsizygus</taxon>
    </lineage>
</organism>
<evidence type="ECO:0000313" key="2">
    <source>
        <dbReference type="Proteomes" id="UP000076154"/>
    </source>
</evidence>
<dbReference type="EMBL" id="LUEZ02000041">
    <property type="protein sequence ID" value="RDB25316.1"/>
    <property type="molecule type" value="Genomic_DNA"/>
</dbReference>
<reference evidence="1" key="1">
    <citation type="submission" date="2018-04" db="EMBL/GenBank/DDBJ databases">
        <title>Whole genome sequencing of Hypsizygus marmoreus.</title>
        <authorList>
            <person name="Choi I.-G."/>
            <person name="Min B."/>
            <person name="Kim J.-G."/>
            <person name="Kim S."/>
            <person name="Oh Y.-L."/>
            <person name="Kong W.-S."/>
            <person name="Park H."/>
            <person name="Jeong J."/>
            <person name="Song E.-S."/>
        </authorList>
    </citation>
    <scope>NUCLEOTIDE SEQUENCE [LARGE SCALE GENOMIC DNA]</scope>
    <source>
        <strain evidence="1">51987-8</strain>
    </source>
</reference>
<gene>
    <name evidence="1" type="ORF">Hypma_007935</name>
</gene>
<dbReference type="AlphaFoldDB" id="A0A369K330"/>
<name>A0A369K330_HYPMA</name>
<evidence type="ECO:0000313" key="1">
    <source>
        <dbReference type="EMBL" id="RDB25316.1"/>
    </source>
</evidence>
<dbReference type="Proteomes" id="UP000076154">
    <property type="component" value="Unassembled WGS sequence"/>
</dbReference>
<comment type="caution">
    <text evidence="1">The sequence shown here is derived from an EMBL/GenBank/DDBJ whole genome shotgun (WGS) entry which is preliminary data.</text>
</comment>
<accession>A0A369K330</accession>